<keyword evidence="3" id="KW-1185">Reference proteome</keyword>
<organism evidence="2 3">
    <name type="scientific">Phyllosticta citrichinensis</name>
    <dbReference type="NCBI Taxonomy" id="1130410"/>
    <lineage>
        <taxon>Eukaryota</taxon>
        <taxon>Fungi</taxon>
        <taxon>Dikarya</taxon>
        <taxon>Ascomycota</taxon>
        <taxon>Pezizomycotina</taxon>
        <taxon>Dothideomycetes</taxon>
        <taxon>Dothideomycetes incertae sedis</taxon>
        <taxon>Botryosphaeriales</taxon>
        <taxon>Phyllostictaceae</taxon>
        <taxon>Phyllosticta</taxon>
    </lineage>
</organism>
<reference evidence="2 3" key="1">
    <citation type="journal article" date="2022" name="G3 (Bethesda)">
        <title>Enemy or ally: a genomic approach to elucidate the lifestyle of Phyllosticta citrichinaensis.</title>
        <authorList>
            <person name="Buijs V.A."/>
            <person name="Groenewald J.Z."/>
            <person name="Haridas S."/>
            <person name="LaButti K.M."/>
            <person name="Lipzen A."/>
            <person name="Martin F.M."/>
            <person name="Barry K."/>
            <person name="Grigoriev I.V."/>
            <person name="Crous P.W."/>
            <person name="Seidl M.F."/>
        </authorList>
    </citation>
    <scope>NUCLEOTIDE SEQUENCE [LARGE SCALE GENOMIC DNA]</scope>
    <source>
        <strain evidence="2 3">CBS 129764</strain>
    </source>
</reference>
<evidence type="ECO:0000256" key="1">
    <source>
        <dbReference type="SAM" id="SignalP"/>
    </source>
</evidence>
<feature type="signal peptide" evidence="1">
    <location>
        <begin position="1"/>
        <end position="32"/>
    </location>
</feature>
<gene>
    <name evidence="2" type="ORF">IWX90DRAFT_415123</name>
</gene>
<keyword evidence="1" id="KW-0732">Signal</keyword>
<comment type="caution">
    <text evidence="2">The sequence shown here is derived from an EMBL/GenBank/DDBJ whole genome shotgun (WGS) entry which is preliminary data.</text>
</comment>
<evidence type="ECO:0000313" key="3">
    <source>
        <dbReference type="Proteomes" id="UP001456524"/>
    </source>
</evidence>
<sequence>MPLVKQAWRPRKNRIPTMVFLFWLAAIDNSMCAGAEGMANSIFSLQSLTNGTDEWQKKVKKDNLGNAEESFHAPEAARKQVDANLAYGPLGSSDQEGQCLVDSEGLLHVEFRVGRLHFDEDSQTASWRRWMMALPSEIPRPKHEGSKDDSSRWRCI</sequence>
<protein>
    <submittedName>
        <fullName evidence="2">Uncharacterized protein</fullName>
    </submittedName>
</protein>
<dbReference type="EMBL" id="JBBWUH010000005">
    <property type="protein sequence ID" value="KAK8166762.1"/>
    <property type="molecule type" value="Genomic_DNA"/>
</dbReference>
<accession>A0ABR1XUJ6</accession>
<name>A0ABR1XUJ6_9PEZI</name>
<feature type="chain" id="PRO_5046892468" evidence="1">
    <location>
        <begin position="33"/>
        <end position="156"/>
    </location>
</feature>
<proteinExistence type="predicted"/>
<dbReference type="Proteomes" id="UP001456524">
    <property type="component" value="Unassembled WGS sequence"/>
</dbReference>
<evidence type="ECO:0000313" key="2">
    <source>
        <dbReference type="EMBL" id="KAK8166762.1"/>
    </source>
</evidence>